<dbReference type="EMBL" id="WFKK01000012">
    <property type="protein sequence ID" value="KAB7889549.1"/>
    <property type="molecule type" value="Genomic_DNA"/>
</dbReference>
<feature type="coiled-coil region" evidence="1">
    <location>
        <begin position="246"/>
        <end position="302"/>
    </location>
</feature>
<evidence type="ECO:0000313" key="4">
    <source>
        <dbReference type="Proteomes" id="UP000472839"/>
    </source>
</evidence>
<feature type="region of interest" description="Disordered" evidence="2">
    <location>
        <begin position="1"/>
        <end position="50"/>
    </location>
</feature>
<feature type="compositionally biased region" description="Basic and acidic residues" evidence="2">
    <location>
        <begin position="659"/>
        <end position="669"/>
    </location>
</feature>
<dbReference type="RefSeq" id="WP_152279713.1">
    <property type="nucleotide sequence ID" value="NZ_WFKK01000012.1"/>
</dbReference>
<feature type="region of interest" description="Disordered" evidence="2">
    <location>
        <begin position="470"/>
        <end position="489"/>
    </location>
</feature>
<reference evidence="3 4" key="1">
    <citation type="submission" date="2019-10" db="EMBL/GenBank/DDBJ databases">
        <title>Poseidonibacter ostreae sp. nov., isolated from the gut of the Ostrea denselamellosa.</title>
        <authorList>
            <person name="Choi A."/>
        </authorList>
    </citation>
    <scope>NUCLEOTIDE SEQUENCE [LARGE SCALE GENOMIC DNA]</scope>
    <source>
        <strain evidence="3 4">SJOD-M-33</strain>
    </source>
</reference>
<proteinExistence type="predicted"/>
<dbReference type="Proteomes" id="UP000472839">
    <property type="component" value="Unassembled WGS sequence"/>
</dbReference>
<feature type="compositionally biased region" description="Low complexity" evidence="2">
    <location>
        <begin position="23"/>
        <end position="47"/>
    </location>
</feature>
<protein>
    <submittedName>
        <fullName evidence="3">Uncharacterized protein</fullName>
    </submittedName>
</protein>
<sequence length="684" mass="79051">MRNSKFNKHEQEAKVAKLKLTPSRNSSSISTKSASTSSTNSSIKMNKGSNGITINNRTIVVNTRYEESGRFNDKLKDKDNPQGKVASNKDIGSRAVSAINYQDRETELEAEHELEVGESLDKDMTHSYDLEKRLSKEDMKEIKDDLEKGTPALRTTVISIDQKDLSDKEELALIQKSISEQNSKYNKNVKTVITQHKDTNNRHYHVTQFGSKDDIRMSKTQTENFKIKLAVNTKEKLEEKNISHKLDKEINQLLDKQEKLLRVENTLDKHNENIVELNKKRLHEVEKATDKIKDKLNFKEEEFEQIKAYEKASGYKQFLEKQDKPDTAKIQKAEQWKDSIKSKMTPETLDKHTQLKQEVDKFNQSDEFKNINDKFIKEAKELSKDTISELKEMSKDYQGGFFKKEDKQQTKLIDKTSKQLEHRKNNLDNKKFKKVSMDSILNKSDASNVESKNDAVKDLKLDTKEIIKDSSKDKTQSYNNSRGGFLEKDKVSKTDEKEIKNLSKDISRNASKEINDSEVWNKITITQTERNKFKHDKNSEEFRDAQTKFFNLQAVARDGVDLKQVDSYIDKAVASKSMNQEDANRFRENAEAHANELTKAGILNKESDTKFTFKDAKSREILNDNYEEKLKDIADKNKVSLKDAQKEKSIKRSVNSSKDLNKVSKDIKKSKDKKKNKDLNIIQK</sequence>
<feature type="region of interest" description="Disordered" evidence="2">
    <location>
        <begin position="642"/>
        <end position="684"/>
    </location>
</feature>
<comment type="caution">
    <text evidence="3">The sequence shown here is derived from an EMBL/GenBank/DDBJ whole genome shotgun (WGS) entry which is preliminary data.</text>
</comment>
<name>A0A6L4WTE6_9BACT</name>
<evidence type="ECO:0000256" key="1">
    <source>
        <dbReference type="SAM" id="Coils"/>
    </source>
</evidence>
<gene>
    <name evidence="3" type="ORF">GBG19_05700</name>
</gene>
<organism evidence="3 4">
    <name type="scientific">Poseidonibacter ostreae</name>
    <dbReference type="NCBI Taxonomy" id="2654171"/>
    <lineage>
        <taxon>Bacteria</taxon>
        <taxon>Pseudomonadati</taxon>
        <taxon>Campylobacterota</taxon>
        <taxon>Epsilonproteobacteria</taxon>
        <taxon>Campylobacterales</taxon>
        <taxon>Arcobacteraceae</taxon>
        <taxon>Poseidonibacter</taxon>
    </lineage>
</organism>
<keyword evidence="1" id="KW-0175">Coiled coil</keyword>
<dbReference type="AlphaFoldDB" id="A0A6L4WTE6"/>
<evidence type="ECO:0000256" key="2">
    <source>
        <dbReference type="SAM" id="MobiDB-lite"/>
    </source>
</evidence>
<evidence type="ECO:0000313" key="3">
    <source>
        <dbReference type="EMBL" id="KAB7889549.1"/>
    </source>
</evidence>
<accession>A0A6L4WTE6</accession>